<name>A0ABP7AW64_9ACTN</name>
<dbReference type="EMBL" id="BAAAZO010000014">
    <property type="protein sequence ID" value="GAA3641317.1"/>
    <property type="molecule type" value="Genomic_DNA"/>
</dbReference>
<organism evidence="1 2">
    <name type="scientific">Kineosporia mesophila</name>
    <dbReference type="NCBI Taxonomy" id="566012"/>
    <lineage>
        <taxon>Bacteria</taxon>
        <taxon>Bacillati</taxon>
        <taxon>Actinomycetota</taxon>
        <taxon>Actinomycetes</taxon>
        <taxon>Kineosporiales</taxon>
        <taxon>Kineosporiaceae</taxon>
        <taxon>Kineosporia</taxon>
    </lineage>
</organism>
<evidence type="ECO:0000313" key="1">
    <source>
        <dbReference type="EMBL" id="GAA3641317.1"/>
    </source>
</evidence>
<dbReference type="Proteomes" id="UP001501074">
    <property type="component" value="Unassembled WGS sequence"/>
</dbReference>
<evidence type="ECO:0008006" key="3">
    <source>
        <dbReference type="Google" id="ProtNLM"/>
    </source>
</evidence>
<protein>
    <recommendedName>
        <fullName evidence="3">HEAT repeat domain-containing protein</fullName>
    </recommendedName>
</protein>
<keyword evidence="2" id="KW-1185">Reference proteome</keyword>
<dbReference type="RefSeq" id="WP_231488131.1">
    <property type="nucleotide sequence ID" value="NZ_BAAAZO010000014.1"/>
</dbReference>
<evidence type="ECO:0000313" key="2">
    <source>
        <dbReference type="Proteomes" id="UP001501074"/>
    </source>
</evidence>
<dbReference type="InterPro" id="IPR011989">
    <property type="entry name" value="ARM-like"/>
</dbReference>
<gene>
    <name evidence="1" type="ORF">GCM10022223_70660</name>
</gene>
<sequence length="179" mass="19299">MSPGTEILRALELGTSTRPQASVELREFIAATGPGRQELRCASVVALACLAGTGATGDLAALLTDRTRAVRECAADLLYHVGDGRAWDSVMEYFAGEVIERGPRRAQLPPAMPISYLLIHAPVGSRKAVELVGFLRQEWIRLSALERQWLADHAPEAMPSSLDAARVALPSRTQLALTV</sequence>
<reference evidence="2" key="1">
    <citation type="journal article" date="2019" name="Int. J. Syst. Evol. Microbiol.">
        <title>The Global Catalogue of Microorganisms (GCM) 10K type strain sequencing project: providing services to taxonomists for standard genome sequencing and annotation.</title>
        <authorList>
            <consortium name="The Broad Institute Genomics Platform"/>
            <consortium name="The Broad Institute Genome Sequencing Center for Infectious Disease"/>
            <person name="Wu L."/>
            <person name="Ma J."/>
        </authorList>
    </citation>
    <scope>NUCLEOTIDE SEQUENCE [LARGE SCALE GENOMIC DNA]</scope>
    <source>
        <strain evidence="2">JCM 16902</strain>
    </source>
</reference>
<comment type="caution">
    <text evidence="1">The sequence shown here is derived from an EMBL/GenBank/DDBJ whole genome shotgun (WGS) entry which is preliminary data.</text>
</comment>
<proteinExistence type="predicted"/>
<dbReference type="Gene3D" id="1.25.10.10">
    <property type="entry name" value="Leucine-rich Repeat Variant"/>
    <property type="match status" value="1"/>
</dbReference>
<accession>A0ABP7AW64</accession>